<dbReference type="AlphaFoldDB" id="A0A8D8Q8J8"/>
<sequence length="107" mass="12639">MFNISDRVFPSYLRDRCPIYQSRRSSSDTSERSDHSQQCRDVTYMGGGLKNDRPKFPCDQILWVRVYTWTKNLFDEKIFDLLNDVSICYIFCIKFIGDTFNTKGVEV</sequence>
<name>A0A8D8Q8J8_9HEMI</name>
<organism evidence="2">
    <name type="scientific">Cacopsylla melanoneura</name>
    <dbReference type="NCBI Taxonomy" id="428564"/>
    <lineage>
        <taxon>Eukaryota</taxon>
        <taxon>Metazoa</taxon>
        <taxon>Ecdysozoa</taxon>
        <taxon>Arthropoda</taxon>
        <taxon>Hexapoda</taxon>
        <taxon>Insecta</taxon>
        <taxon>Pterygota</taxon>
        <taxon>Neoptera</taxon>
        <taxon>Paraneoptera</taxon>
        <taxon>Hemiptera</taxon>
        <taxon>Sternorrhyncha</taxon>
        <taxon>Psylloidea</taxon>
        <taxon>Psyllidae</taxon>
        <taxon>Psyllinae</taxon>
        <taxon>Cacopsylla</taxon>
    </lineage>
</organism>
<proteinExistence type="predicted"/>
<reference evidence="2" key="1">
    <citation type="submission" date="2021-05" db="EMBL/GenBank/DDBJ databases">
        <authorList>
            <person name="Alioto T."/>
            <person name="Alioto T."/>
            <person name="Gomez Garrido J."/>
        </authorList>
    </citation>
    <scope>NUCLEOTIDE SEQUENCE</scope>
</reference>
<feature type="compositionally biased region" description="Basic and acidic residues" evidence="1">
    <location>
        <begin position="25"/>
        <end position="38"/>
    </location>
</feature>
<accession>A0A8D8Q8J8</accession>
<dbReference type="EMBL" id="HBUF01064286">
    <property type="protein sequence ID" value="CAG6627104.1"/>
    <property type="molecule type" value="Transcribed_RNA"/>
</dbReference>
<evidence type="ECO:0000313" key="2">
    <source>
        <dbReference type="EMBL" id="CAG6627104.1"/>
    </source>
</evidence>
<protein>
    <submittedName>
        <fullName evidence="2">Uncharacterized protein</fullName>
    </submittedName>
</protein>
<evidence type="ECO:0000256" key="1">
    <source>
        <dbReference type="SAM" id="MobiDB-lite"/>
    </source>
</evidence>
<feature type="region of interest" description="Disordered" evidence="1">
    <location>
        <begin position="20"/>
        <end position="39"/>
    </location>
</feature>